<feature type="compositionally biased region" description="Basic and acidic residues" evidence="1">
    <location>
        <begin position="40"/>
        <end position="88"/>
    </location>
</feature>
<dbReference type="AlphaFoldDB" id="A0AAV7PSQ5"/>
<gene>
    <name evidence="2" type="ORF">NDU88_008623</name>
</gene>
<sequence length="129" mass="14983">MLPWERFHGEAGISRLPRQPPMTRTQRIGQPEAKSQGFPRRTEEQRARTEEQRARTEEQRARTGEQRARTGEQRARTGERRRRTEERRVRRKAAAAVAAVGEDSHTSQKTTPRTEGRPTGRERVETTPE</sequence>
<comment type="caution">
    <text evidence="2">The sequence shown here is derived from an EMBL/GenBank/DDBJ whole genome shotgun (WGS) entry which is preliminary data.</text>
</comment>
<evidence type="ECO:0000313" key="3">
    <source>
        <dbReference type="Proteomes" id="UP001066276"/>
    </source>
</evidence>
<organism evidence="2 3">
    <name type="scientific">Pleurodeles waltl</name>
    <name type="common">Iberian ribbed newt</name>
    <dbReference type="NCBI Taxonomy" id="8319"/>
    <lineage>
        <taxon>Eukaryota</taxon>
        <taxon>Metazoa</taxon>
        <taxon>Chordata</taxon>
        <taxon>Craniata</taxon>
        <taxon>Vertebrata</taxon>
        <taxon>Euteleostomi</taxon>
        <taxon>Amphibia</taxon>
        <taxon>Batrachia</taxon>
        <taxon>Caudata</taxon>
        <taxon>Salamandroidea</taxon>
        <taxon>Salamandridae</taxon>
        <taxon>Pleurodelinae</taxon>
        <taxon>Pleurodeles</taxon>
    </lineage>
</organism>
<evidence type="ECO:0000313" key="2">
    <source>
        <dbReference type="EMBL" id="KAJ1130269.1"/>
    </source>
</evidence>
<accession>A0AAV7PSQ5</accession>
<name>A0AAV7PSQ5_PLEWA</name>
<feature type="compositionally biased region" description="Basic and acidic residues" evidence="1">
    <location>
        <begin position="102"/>
        <end position="129"/>
    </location>
</feature>
<dbReference type="EMBL" id="JANPWB010000011">
    <property type="protein sequence ID" value="KAJ1130269.1"/>
    <property type="molecule type" value="Genomic_DNA"/>
</dbReference>
<reference evidence="2" key="1">
    <citation type="journal article" date="2022" name="bioRxiv">
        <title>Sequencing and chromosome-scale assembly of the giantPleurodeles waltlgenome.</title>
        <authorList>
            <person name="Brown T."/>
            <person name="Elewa A."/>
            <person name="Iarovenko S."/>
            <person name="Subramanian E."/>
            <person name="Araus A.J."/>
            <person name="Petzold A."/>
            <person name="Susuki M."/>
            <person name="Suzuki K.-i.T."/>
            <person name="Hayashi T."/>
            <person name="Toyoda A."/>
            <person name="Oliveira C."/>
            <person name="Osipova E."/>
            <person name="Leigh N.D."/>
            <person name="Simon A."/>
            <person name="Yun M.H."/>
        </authorList>
    </citation>
    <scope>NUCLEOTIDE SEQUENCE</scope>
    <source>
        <strain evidence="2">20211129_DDA</strain>
        <tissue evidence="2">Liver</tissue>
    </source>
</reference>
<feature type="non-terminal residue" evidence="2">
    <location>
        <position position="129"/>
    </location>
</feature>
<keyword evidence="3" id="KW-1185">Reference proteome</keyword>
<dbReference type="Proteomes" id="UP001066276">
    <property type="component" value="Chromosome 7"/>
</dbReference>
<evidence type="ECO:0000256" key="1">
    <source>
        <dbReference type="SAM" id="MobiDB-lite"/>
    </source>
</evidence>
<protein>
    <submittedName>
        <fullName evidence="2">Uncharacterized protein</fullName>
    </submittedName>
</protein>
<feature type="region of interest" description="Disordered" evidence="1">
    <location>
        <begin position="1"/>
        <end position="129"/>
    </location>
</feature>
<proteinExistence type="predicted"/>